<dbReference type="PANTHER" id="PTHR11735:SF11">
    <property type="entry name" value="TRNA THREONYLCARBAMOYLADENOSINE BIOSYNTHESIS PROTEIN TSAB"/>
    <property type="match status" value="1"/>
</dbReference>
<protein>
    <recommendedName>
        <fullName evidence="2">tRNA threonylcarbamoyladenosine biosynthesis protein TsaB</fullName>
    </recommendedName>
    <alternativeName>
        <fullName evidence="3">t(6)A37 threonylcarbamoyladenosine biosynthesis protein TsaB</fullName>
    </alternativeName>
</protein>
<organism evidence="5 6">
    <name type="scientific">Teredinibacter turnerae (strain ATCC 39867 / T7901)</name>
    <dbReference type="NCBI Taxonomy" id="377629"/>
    <lineage>
        <taxon>Bacteria</taxon>
        <taxon>Pseudomonadati</taxon>
        <taxon>Pseudomonadota</taxon>
        <taxon>Gammaproteobacteria</taxon>
        <taxon>Cellvibrionales</taxon>
        <taxon>Cellvibrionaceae</taxon>
        <taxon>Teredinibacter</taxon>
    </lineage>
</organism>
<dbReference type="GO" id="GO:0006508">
    <property type="term" value="P:proteolysis"/>
    <property type="evidence" value="ECO:0007669"/>
    <property type="project" value="UniProtKB-KW"/>
</dbReference>
<dbReference type="STRING" id="377629.TERTU_1198"/>
<dbReference type="InterPro" id="IPR022496">
    <property type="entry name" value="T6A_TsaB"/>
</dbReference>
<dbReference type="RefSeq" id="WP_015820481.1">
    <property type="nucleotide sequence ID" value="NC_012997.1"/>
</dbReference>
<dbReference type="CDD" id="cd24032">
    <property type="entry name" value="ASKHA_NBD_TsaB"/>
    <property type="match status" value="1"/>
</dbReference>
<sequence>MPKILALDASTEVCSVALTCADKNWTETCDQPRSHAKVLLPMVDRLLKASGLELAELDAVAVTNGPGSFTGIRIGLGIAQGLAYGAKLPVVSIDTLSVLAQGFSMSHPERTSLTLVPALDARMAEVYWAAYELTESGLSVALAPAVAAPEAMLDRLSAISAGRELVGLGHGWQVADTAVLAEVYTGETPSALALATAAAAQLPAAAPSTEANLVGLVSVEPLYLRNEISWNKRERIRGQ</sequence>
<dbReference type="InterPro" id="IPR043129">
    <property type="entry name" value="ATPase_NBD"/>
</dbReference>
<evidence type="ECO:0000256" key="2">
    <source>
        <dbReference type="ARBA" id="ARBA00019012"/>
    </source>
</evidence>
<dbReference type="Proteomes" id="UP000009080">
    <property type="component" value="Chromosome"/>
</dbReference>
<gene>
    <name evidence="5" type="ordered locus">TERTU_1198</name>
</gene>
<evidence type="ECO:0000256" key="3">
    <source>
        <dbReference type="ARBA" id="ARBA00032446"/>
    </source>
</evidence>
<dbReference type="PANTHER" id="PTHR11735">
    <property type="entry name" value="TRNA N6-ADENOSINE THREONYLCARBAMOYLTRANSFERASE"/>
    <property type="match status" value="1"/>
</dbReference>
<dbReference type="GO" id="GO:0005829">
    <property type="term" value="C:cytosol"/>
    <property type="evidence" value="ECO:0007669"/>
    <property type="project" value="TreeGrafter"/>
</dbReference>
<dbReference type="Pfam" id="PF00814">
    <property type="entry name" value="TsaD"/>
    <property type="match status" value="1"/>
</dbReference>
<keyword evidence="6" id="KW-1185">Reference proteome</keyword>
<dbReference type="KEGG" id="ttu:TERTU_1198"/>
<dbReference type="NCBIfam" id="TIGR03725">
    <property type="entry name" value="T6A_YeaZ"/>
    <property type="match status" value="1"/>
</dbReference>
<dbReference type="SUPFAM" id="SSF53067">
    <property type="entry name" value="Actin-like ATPase domain"/>
    <property type="match status" value="2"/>
</dbReference>
<accession>C5BRP5</accession>
<reference evidence="5 6" key="1">
    <citation type="journal article" date="2009" name="PLoS ONE">
        <title>The complete genome of Teredinibacter turnerae T7901: an intracellular endosymbiont of marine wood-boring bivalves (shipworms).</title>
        <authorList>
            <person name="Yang J.C."/>
            <person name="Madupu R."/>
            <person name="Durkin A.S."/>
            <person name="Ekborg N.A."/>
            <person name="Pedamallu C.S."/>
            <person name="Hostetler J.B."/>
            <person name="Radune D."/>
            <person name="Toms B.S."/>
            <person name="Henrissat B."/>
            <person name="Coutinho P.M."/>
            <person name="Schwarz S."/>
            <person name="Field L."/>
            <person name="Trindade-Silva A.E."/>
            <person name="Soares C.A.G."/>
            <person name="Elshahawi S."/>
            <person name="Hanora A."/>
            <person name="Schmidt E.W."/>
            <person name="Haygood M.G."/>
            <person name="Posfai J."/>
            <person name="Benner J."/>
            <person name="Madinger C."/>
            <person name="Nove J."/>
            <person name="Anton B."/>
            <person name="Chaudhary K."/>
            <person name="Foster J."/>
            <person name="Holman A."/>
            <person name="Kumar S."/>
            <person name="Lessard P.A."/>
            <person name="Luyten Y.A."/>
            <person name="Slatko B."/>
            <person name="Wood N."/>
            <person name="Wu B."/>
            <person name="Teplitski M."/>
            <person name="Mougous J.D."/>
            <person name="Ward N."/>
            <person name="Eisen J.A."/>
            <person name="Badger J.H."/>
            <person name="Distel D.L."/>
        </authorList>
    </citation>
    <scope>NUCLEOTIDE SEQUENCE [LARGE SCALE GENOMIC DNA]</scope>
    <source>
        <strain evidence="6">ATCC 39867 / T7901</strain>
    </source>
</reference>
<dbReference type="Gene3D" id="3.30.420.40">
    <property type="match status" value="2"/>
</dbReference>
<dbReference type="OrthoDB" id="9809995at2"/>
<evidence type="ECO:0000256" key="1">
    <source>
        <dbReference type="ARBA" id="ARBA00010493"/>
    </source>
</evidence>
<dbReference type="GO" id="GO:0002949">
    <property type="term" value="P:tRNA threonylcarbamoyladenosine modification"/>
    <property type="evidence" value="ECO:0007669"/>
    <property type="project" value="InterPro"/>
</dbReference>
<dbReference type="EMBL" id="CP001614">
    <property type="protein sequence ID" value="ACR14366.1"/>
    <property type="molecule type" value="Genomic_DNA"/>
</dbReference>
<feature type="domain" description="Gcp-like" evidence="4">
    <location>
        <begin position="33"/>
        <end position="154"/>
    </location>
</feature>
<dbReference type="HOGENOM" id="CLU_064886_2_0_6"/>
<proteinExistence type="inferred from homology"/>
<comment type="similarity">
    <text evidence="1">Belongs to the KAE1 / TsaD family. TsaB subfamily.</text>
</comment>
<evidence type="ECO:0000313" key="5">
    <source>
        <dbReference type="EMBL" id="ACR14366.1"/>
    </source>
</evidence>
<dbReference type="InterPro" id="IPR000905">
    <property type="entry name" value="Gcp-like_dom"/>
</dbReference>
<dbReference type="eggNOG" id="COG1214">
    <property type="taxonomic scope" value="Bacteria"/>
</dbReference>
<evidence type="ECO:0000313" key="6">
    <source>
        <dbReference type="Proteomes" id="UP000009080"/>
    </source>
</evidence>
<dbReference type="AlphaFoldDB" id="C5BRP5"/>
<dbReference type="GO" id="GO:0008233">
    <property type="term" value="F:peptidase activity"/>
    <property type="evidence" value="ECO:0007669"/>
    <property type="project" value="UniProtKB-KW"/>
</dbReference>
<name>C5BRP5_TERTT</name>
<evidence type="ECO:0000259" key="4">
    <source>
        <dbReference type="Pfam" id="PF00814"/>
    </source>
</evidence>